<evidence type="ECO:0000256" key="2">
    <source>
        <dbReference type="ARBA" id="ARBA00022771"/>
    </source>
</evidence>
<feature type="domain" description="NR LBD" evidence="12">
    <location>
        <begin position="297"/>
        <end position="520"/>
    </location>
</feature>
<dbReference type="InterPro" id="IPR013088">
    <property type="entry name" value="Znf_NHR/GATA"/>
</dbReference>
<dbReference type="Proteomes" id="UP000663869">
    <property type="component" value="Unassembled WGS sequence"/>
</dbReference>
<accession>A0A817X0M0</accession>
<evidence type="ECO:0000256" key="3">
    <source>
        <dbReference type="ARBA" id="ARBA00022833"/>
    </source>
</evidence>
<dbReference type="PRINTS" id="PR00398">
    <property type="entry name" value="STRDHORMONER"/>
</dbReference>
<dbReference type="EMBL" id="CAJNYD010001753">
    <property type="protein sequence ID" value="CAF3362139.1"/>
    <property type="molecule type" value="Genomic_DNA"/>
</dbReference>
<dbReference type="PROSITE" id="PS51843">
    <property type="entry name" value="NR_LBD"/>
    <property type="match status" value="1"/>
</dbReference>
<dbReference type="SMART" id="SM00430">
    <property type="entry name" value="HOLI"/>
    <property type="match status" value="1"/>
</dbReference>
<comment type="caution">
    <text evidence="14">The sequence shown here is derived from an EMBL/GenBank/DDBJ whole genome shotgun (WGS) entry which is preliminary data.</text>
</comment>
<dbReference type="SUPFAM" id="SSF48508">
    <property type="entry name" value="Nuclear receptor ligand-binding domain"/>
    <property type="match status" value="1"/>
</dbReference>
<dbReference type="InterPro" id="IPR050200">
    <property type="entry name" value="Nuclear_hormone_rcpt_NR3"/>
</dbReference>
<evidence type="ECO:0000256" key="8">
    <source>
        <dbReference type="ARBA" id="ARBA00023242"/>
    </source>
</evidence>
<comment type="similarity">
    <text evidence="9">Belongs to the nuclear hormone receptor family.</text>
</comment>
<dbReference type="PROSITE" id="PS51030">
    <property type="entry name" value="NUCLEAR_REC_DBD_2"/>
    <property type="match status" value="2"/>
</dbReference>
<evidence type="ECO:0000256" key="7">
    <source>
        <dbReference type="ARBA" id="ARBA00023170"/>
    </source>
</evidence>
<dbReference type="InterPro" id="IPR001628">
    <property type="entry name" value="Znf_hrmn_rcpt"/>
</dbReference>
<dbReference type="PRINTS" id="PR00047">
    <property type="entry name" value="STROIDFINGER"/>
</dbReference>
<sequence length="539" mass="62074">MFAMDDIRSKMICSYTDIAHESRSELTDPLSILLEARFEPCQVCGEQSSGLHCGAITCEACKKFFLRSINGEDQKYKCVRNKDCIITRNTRTQCQYCRFQKCKIIGMTVKGLMLFNSNILILFSRLKEGAEIQQTPRVADIFAQISCYVCQAPSSGIHFGAITCEGCKGFFRRSIKERAPSRYKCMDNGTCEINVTTRNACRYCRFQRCIKVGMSVEGSRIGRQSNLFKHHMRMMLQRNGQIPNATVLHQMVHSTSSSSRNKTSSRKRTMSESSSSESELTQSTSTNMDFEEQLDQSSKELISNVHKAFKETLDNLPICQDSGNSWLSSMNQFKNYANRCVKFATRIPGFMNFHNVNDQIQLIKSSIHSIIILCLQHLNNPSIWNYFNVIDQKMNEEFQQIFPFIEHIRSDGEKIQSYIYSLKLDEKEFSLLLSLLIISTSNVHLNDFLLIDSTQTELTCALCDYMDNKRGSKSRDFYTLMLLLPSLRKLNAIIQDHIRNEVPKNVEFPAFFSRVYLNQQDTNYQQNYDGTIENQQTEF</sequence>
<dbReference type="EMBL" id="CAJNYT010003220">
    <property type="protein sequence ID" value="CAF3541212.1"/>
    <property type="molecule type" value="Genomic_DNA"/>
</dbReference>
<name>A0A817X0M0_9BILA</name>
<evidence type="ECO:0000313" key="14">
    <source>
        <dbReference type="EMBL" id="CAF3362139.1"/>
    </source>
</evidence>
<evidence type="ECO:0000259" key="12">
    <source>
        <dbReference type="PROSITE" id="PS51843"/>
    </source>
</evidence>
<feature type="compositionally biased region" description="Low complexity" evidence="10">
    <location>
        <begin position="271"/>
        <end position="286"/>
    </location>
</feature>
<dbReference type="GO" id="GO:0043565">
    <property type="term" value="F:sequence-specific DNA binding"/>
    <property type="evidence" value="ECO:0007669"/>
    <property type="project" value="InterPro"/>
</dbReference>
<dbReference type="EMBL" id="CAJNYU010001446">
    <property type="protein sequence ID" value="CAF3439180.1"/>
    <property type="molecule type" value="Genomic_DNA"/>
</dbReference>
<evidence type="ECO:0008006" key="18">
    <source>
        <dbReference type="Google" id="ProtNLM"/>
    </source>
</evidence>
<dbReference type="GO" id="GO:0008270">
    <property type="term" value="F:zinc ion binding"/>
    <property type="evidence" value="ECO:0007669"/>
    <property type="project" value="UniProtKB-KW"/>
</dbReference>
<keyword evidence="3 9" id="KW-0862">Zinc</keyword>
<dbReference type="PANTHER" id="PTHR48092">
    <property type="entry name" value="KNIRPS-RELATED PROTEIN-RELATED"/>
    <property type="match status" value="1"/>
</dbReference>
<dbReference type="OrthoDB" id="5771769at2759"/>
<evidence type="ECO:0000256" key="4">
    <source>
        <dbReference type="ARBA" id="ARBA00023015"/>
    </source>
</evidence>
<dbReference type="Proteomes" id="UP000663825">
    <property type="component" value="Unassembled WGS sequence"/>
</dbReference>
<dbReference type="SUPFAM" id="SSF57716">
    <property type="entry name" value="Glucocorticoid receptor-like (DNA-binding domain)"/>
    <property type="match status" value="2"/>
</dbReference>
<dbReference type="InterPro" id="IPR000536">
    <property type="entry name" value="Nucl_hrmn_rcpt_lig-bd"/>
</dbReference>
<dbReference type="GO" id="GO:0003700">
    <property type="term" value="F:DNA-binding transcription factor activity"/>
    <property type="evidence" value="ECO:0007669"/>
    <property type="project" value="InterPro"/>
</dbReference>
<evidence type="ECO:0000313" key="17">
    <source>
        <dbReference type="Proteomes" id="UP000663833"/>
    </source>
</evidence>
<dbReference type="Pfam" id="PF00105">
    <property type="entry name" value="zf-C4"/>
    <property type="match status" value="2"/>
</dbReference>
<evidence type="ECO:0000256" key="10">
    <source>
        <dbReference type="SAM" id="MobiDB-lite"/>
    </source>
</evidence>
<evidence type="ECO:0000313" key="15">
    <source>
        <dbReference type="EMBL" id="CAF3439180.1"/>
    </source>
</evidence>
<comment type="subcellular location">
    <subcellularLocation>
        <location evidence="9">Nucleus</location>
    </subcellularLocation>
</comment>
<gene>
    <name evidence="15" type="ORF">FME351_LOCUS12491</name>
    <name evidence="16" type="ORF">GRG538_LOCUS19770</name>
    <name evidence="14" type="ORF">LUA448_LOCUS14045</name>
    <name evidence="13" type="ORF">TIS948_LOCUS16467</name>
</gene>
<dbReference type="PROSITE" id="PS00031">
    <property type="entry name" value="NUCLEAR_REC_DBD_1"/>
    <property type="match status" value="1"/>
</dbReference>
<evidence type="ECO:0000313" key="13">
    <source>
        <dbReference type="EMBL" id="CAF3273498.1"/>
    </source>
</evidence>
<keyword evidence="5 9" id="KW-0238">DNA-binding</keyword>
<evidence type="ECO:0000259" key="11">
    <source>
        <dbReference type="PROSITE" id="PS51030"/>
    </source>
</evidence>
<dbReference type="CDD" id="cd06916">
    <property type="entry name" value="NR_DBD_like"/>
    <property type="match status" value="2"/>
</dbReference>
<keyword evidence="8 9" id="KW-0539">Nucleus</keyword>
<feature type="region of interest" description="Disordered" evidence="10">
    <location>
        <begin position="251"/>
        <end position="287"/>
    </location>
</feature>
<evidence type="ECO:0000256" key="6">
    <source>
        <dbReference type="ARBA" id="ARBA00023163"/>
    </source>
</evidence>
<feature type="domain" description="Nuclear receptor" evidence="11">
    <location>
        <begin position="38"/>
        <end position="114"/>
    </location>
</feature>
<evidence type="ECO:0000256" key="1">
    <source>
        <dbReference type="ARBA" id="ARBA00022723"/>
    </source>
</evidence>
<dbReference type="Gene3D" id="3.30.50.10">
    <property type="entry name" value="Erythroid Transcription Factor GATA-1, subunit A"/>
    <property type="match status" value="2"/>
</dbReference>
<evidence type="ECO:0000313" key="16">
    <source>
        <dbReference type="EMBL" id="CAF3541212.1"/>
    </source>
</evidence>
<dbReference type="Pfam" id="PF00104">
    <property type="entry name" value="Hormone_recep"/>
    <property type="match status" value="1"/>
</dbReference>
<proteinExistence type="inferred from homology"/>
<evidence type="ECO:0000256" key="9">
    <source>
        <dbReference type="RuleBase" id="RU004334"/>
    </source>
</evidence>
<reference evidence="14" key="1">
    <citation type="submission" date="2021-02" db="EMBL/GenBank/DDBJ databases">
        <authorList>
            <person name="Nowell W R."/>
        </authorList>
    </citation>
    <scope>NUCLEOTIDE SEQUENCE</scope>
</reference>
<protein>
    <recommendedName>
        <fullName evidence="18">Nuclear receptor</fullName>
    </recommendedName>
</protein>
<feature type="domain" description="Nuclear receptor" evidence="11">
    <location>
        <begin position="144"/>
        <end position="221"/>
    </location>
</feature>
<keyword evidence="4 9" id="KW-0805">Transcription regulation</keyword>
<dbReference type="Gene3D" id="1.10.565.10">
    <property type="entry name" value="Retinoid X Receptor"/>
    <property type="match status" value="1"/>
</dbReference>
<keyword evidence="1 9" id="KW-0479">Metal-binding</keyword>
<keyword evidence="6 9" id="KW-0804">Transcription</keyword>
<dbReference type="Proteomes" id="UP000663872">
    <property type="component" value="Unassembled WGS sequence"/>
</dbReference>
<dbReference type="EMBL" id="CAJNXB010002722">
    <property type="protein sequence ID" value="CAF3273498.1"/>
    <property type="molecule type" value="Genomic_DNA"/>
</dbReference>
<dbReference type="InterPro" id="IPR001723">
    <property type="entry name" value="Nuclear_hrmn_rcpt"/>
</dbReference>
<organism evidence="14 17">
    <name type="scientific">Rotaria socialis</name>
    <dbReference type="NCBI Taxonomy" id="392032"/>
    <lineage>
        <taxon>Eukaryota</taxon>
        <taxon>Metazoa</taxon>
        <taxon>Spiralia</taxon>
        <taxon>Gnathifera</taxon>
        <taxon>Rotifera</taxon>
        <taxon>Eurotatoria</taxon>
        <taxon>Bdelloidea</taxon>
        <taxon>Philodinida</taxon>
        <taxon>Philodinidae</taxon>
        <taxon>Rotaria</taxon>
    </lineage>
</organism>
<dbReference type="Proteomes" id="UP000663833">
    <property type="component" value="Unassembled WGS sequence"/>
</dbReference>
<dbReference type="GO" id="GO:0005634">
    <property type="term" value="C:nucleus"/>
    <property type="evidence" value="ECO:0007669"/>
    <property type="project" value="UniProtKB-SubCell"/>
</dbReference>
<dbReference type="AlphaFoldDB" id="A0A817X0M0"/>
<dbReference type="SMART" id="SM00399">
    <property type="entry name" value="ZnF_C4"/>
    <property type="match status" value="2"/>
</dbReference>
<evidence type="ECO:0000256" key="5">
    <source>
        <dbReference type="ARBA" id="ARBA00023125"/>
    </source>
</evidence>
<keyword evidence="2 9" id="KW-0863">Zinc-finger</keyword>
<keyword evidence="7 9" id="KW-0675">Receptor</keyword>
<dbReference type="InterPro" id="IPR035500">
    <property type="entry name" value="NHR-like_dom_sf"/>
</dbReference>